<dbReference type="Gene3D" id="3.30.1380.10">
    <property type="match status" value="1"/>
</dbReference>
<feature type="domain" description="Peptidase M15A C-terminal" evidence="1">
    <location>
        <begin position="3"/>
        <end position="90"/>
    </location>
</feature>
<dbReference type="Pfam" id="PF08291">
    <property type="entry name" value="Peptidase_M15_3"/>
    <property type="match status" value="1"/>
</dbReference>
<evidence type="ECO:0000259" key="1">
    <source>
        <dbReference type="Pfam" id="PF08291"/>
    </source>
</evidence>
<dbReference type="InterPro" id="IPR009045">
    <property type="entry name" value="Zn_M74/Hedgehog-like"/>
</dbReference>
<sequence>PALIKKLQKVRDIIGRPIIITSGVRCEFYNTSIKASLNSSHIPDEHGIGKAVDIACLNSKDRYELVEVAQKFFKRIGISGGAYGGFIHLDVDRSKVQEVMWLY</sequence>
<name>A0A383EXW3_9ZZZZ</name>
<dbReference type="EMBL" id="UINC01229527">
    <property type="protein sequence ID" value="SVE61273.1"/>
    <property type="molecule type" value="Genomic_DNA"/>
</dbReference>
<reference evidence="2" key="1">
    <citation type="submission" date="2018-05" db="EMBL/GenBank/DDBJ databases">
        <authorList>
            <person name="Lanie J.A."/>
            <person name="Ng W.-L."/>
            <person name="Kazmierczak K.M."/>
            <person name="Andrzejewski T.M."/>
            <person name="Davidsen T.M."/>
            <person name="Wayne K.J."/>
            <person name="Tettelin H."/>
            <person name="Glass J.I."/>
            <person name="Rusch D."/>
            <person name="Podicherti R."/>
            <person name="Tsui H.-C.T."/>
            <person name="Winkler M.E."/>
        </authorList>
    </citation>
    <scope>NUCLEOTIDE SEQUENCE</scope>
</reference>
<organism evidence="2">
    <name type="scientific">marine metagenome</name>
    <dbReference type="NCBI Taxonomy" id="408172"/>
    <lineage>
        <taxon>unclassified sequences</taxon>
        <taxon>metagenomes</taxon>
        <taxon>ecological metagenomes</taxon>
    </lineage>
</organism>
<evidence type="ECO:0000313" key="2">
    <source>
        <dbReference type="EMBL" id="SVE61273.1"/>
    </source>
</evidence>
<feature type="non-terminal residue" evidence="2">
    <location>
        <position position="1"/>
    </location>
</feature>
<dbReference type="AlphaFoldDB" id="A0A383EXW3"/>
<protein>
    <recommendedName>
        <fullName evidence="1">Peptidase M15A C-terminal domain-containing protein</fullName>
    </recommendedName>
</protein>
<gene>
    <name evidence="2" type="ORF">METZ01_LOCUS514127</name>
</gene>
<accession>A0A383EXW3</accession>
<dbReference type="InterPro" id="IPR013230">
    <property type="entry name" value="Peptidase_M15A_C"/>
</dbReference>
<proteinExistence type="predicted"/>
<dbReference type="SUPFAM" id="SSF55166">
    <property type="entry name" value="Hedgehog/DD-peptidase"/>
    <property type="match status" value="1"/>
</dbReference>